<dbReference type="EMBL" id="CAJNOB010000024">
    <property type="protein sequence ID" value="CAF0699818.1"/>
    <property type="molecule type" value="Genomic_DNA"/>
</dbReference>
<feature type="region of interest" description="Disordered" evidence="1">
    <location>
        <begin position="43"/>
        <end position="68"/>
    </location>
</feature>
<accession>A0A8J2BJA4</accession>
<gene>
    <name evidence="2" type="ORF">MPNT_300007</name>
</gene>
<reference evidence="2" key="1">
    <citation type="submission" date="2021-02" db="EMBL/GenBank/DDBJ databases">
        <authorList>
            <person name="Cremers G."/>
            <person name="Picone N."/>
        </authorList>
    </citation>
    <scope>NUCLEOTIDE SEQUENCE</scope>
    <source>
        <strain evidence="2">PQ17</strain>
    </source>
</reference>
<dbReference type="Proteomes" id="UP000663859">
    <property type="component" value="Unassembled WGS sequence"/>
</dbReference>
<keyword evidence="3" id="KW-1185">Reference proteome</keyword>
<dbReference type="AlphaFoldDB" id="A0A8J2BJA4"/>
<organism evidence="2 3">
    <name type="scientific">Candidatus Methylacidithermus pantelleriae</name>
    <dbReference type="NCBI Taxonomy" id="2744239"/>
    <lineage>
        <taxon>Bacteria</taxon>
        <taxon>Pseudomonadati</taxon>
        <taxon>Verrucomicrobiota</taxon>
        <taxon>Methylacidiphilae</taxon>
        <taxon>Methylacidiphilales</taxon>
        <taxon>Methylacidiphilaceae</taxon>
        <taxon>Candidatus Methylacidithermus</taxon>
    </lineage>
</organism>
<sequence length="119" mass="13122">MTTFAKRPRKRPSSKACGNERKGSSTALTRSWDVPVVGYKEKLRPPFSGKETQLRVGGKPPGEGLTTPVGRIMHQKREVPLVSSFGLAVSRAIEAALVRARRKRELSRSIVAKKPQEPC</sequence>
<comment type="caution">
    <text evidence="2">The sequence shown here is derived from an EMBL/GenBank/DDBJ whole genome shotgun (WGS) entry which is preliminary data.</text>
</comment>
<feature type="region of interest" description="Disordered" evidence="1">
    <location>
        <begin position="1"/>
        <end position="27"/>
    </location>
</feature>
<evidence type="ECO:0000313" key="3">
    <source>
        <dbReference type="Proteomes" id="UP000663859"/>
    </source>
</evidence>
<evidence type="ECO:0000313" key="2">
    <source>
        <dbReference type="EMBL" id="CAF0699818.1"/>
    </source>
</evidence>
<feature type="compositionally biased region" description="Basic residues" evidence="1">
    <location>
        <begin position="1"/>
        <end position="13"/>
    </location>
</feature>
<proteinExistence type="predicted"/>
<protein>
    <submittedName>
        <fullName evidence="2">Uncharacterized protein</fullName>
    </submittedName>
</protein>
<name>A0A8J2BJA4_9BACT</name>
<evidence type="ECO:0000256" key="1">
    <source>
        <dbReference type="SAM" id="MobiDB-lite"/>
    </source>
</evidence>